<reference evidence="4 5" key="1">
    <citation type="submission" date="2019-11" db="EMBL/GenBank/DDBJ databases">
        <title>Genome of Strain BIT-d1.</title>
        <authorList>
            <person name="Yang Y."/>
        </authorList>
    </citation>
    <scope>NUCLEOTIDE SEQUENCE [LARGE SCALE GENOMIC DNA]</scope>
    <source>
        <strain evidence="4 5">BIT-d1</strain>
    </source>
</reference>
<dbReference type="InterPro" id="IPR007492">
    <property type="entry name" value="LytTR_DNA-bd_dom"/>
</dbReference>
<dbReference type="PROSITE" id="PS50110">
    <property type="entry name" value="RESPONSE_REGULATORY"/>
    <property type="match status" value="1"/>
</dbReference>
<evidence type="ECO:0000259" key="3">
    <source>
        <dbReference type="PROSITE" id="PS50930"/>
    </source>
</evidence>
<dbReference type="AlphaFoldDB" id="A0A6I3LP96"/>
<dbReference type="GO" id="GO:0000156">
    <property type="term" value="F:phosphorelay response regulator activity"/>
    <property type="evidence" value="ECO:0007669"/>
    <property type="project" value="InterPro"/>
</dbReference>
<dbReference type="RefSeq" id="WP_155092008.1">
    <property type="nucleotide sequence ID" value="NZ_CP102754.1"/>
</dbReference>
<dbReference type="InterPro" id="IPR001789">
    <property type="entry name" value="Sig_transdc_resp-reg_receiver"/>
</dbReference>
<dbReference type="PROSITE" id="PS50930">
    <property type="entry name" value="HTH_LYTTR"/>
    <property type="match status" value="1"/>
</dbReference>
<dbReference type="GO" id="GO:0003677">
    <property type="term" value="F:DNA binding"/>
    <property type="evidence" value="ECO:0007669"/>
    <property type="project" value="InterPro"/>
</dbReference>
<dbReference type="Pfam" id="PF00072">
    <property type="entry name" value="Response_reg"/>
    <property type="match status" value="1"/>
</dbReference>
<sequence>MTNELTILVVDDEPKVGELLKKIIEKKVKYSDKLVVTTVTSVSEAINFVNNDKPDLVFLDIHMPEENGFDFLKQIKDKSFEVVFTTAYEQYAIEAINQYNCLKYLLKPIDVEDVQSVFDKYKEKEGYQEYYKIIKHNLKRHLLKMDDIILCKAADNYCEIYAENTKFLVSKTLRAIESKIKHSNFVRVNRSYLVNMNYVKYIEKDTNRVFFKEELIDNPECHDIEIIVAATMIRELNKWNL</sequence>
<dbReference type="PANTHER" id="PTHR37299:SF1">
    <property type="entry name" value="STAGE 0 SPORULATION PROTEIN A HOMOLOG"/>
    <property type="match status" value="1"/>
</dbReference>
<evidence type="ECO:0000259" key="2">
    <source>
        <dbReference type="PROSITE" id="PS50110"/>
    </source>
</evidence>
<dbReference type="PANTHER" id="PTHR37299">
    <property type="entry name" value="TRANSCRIPTIONAL REGULATOR-RELATED"/>
    <property type="match status" value="1"/>
</dbReference>
<dbReference type="Proteomes" id="UP000438760">
    <property type="component" value="Unassembled WGS sequence"/>
</dbReference>
<dbReference type="Gene3D" id="2.40.50.1020">
    <property type="entry name" value="LytTr DNA-binding domain"/>
    <property type="match status" value="1"/>
</dbReference>
<keyword evidence="5" id="KW-1185">Reference proteome</keyword>
<protein>
    <submittedName>
        <fullName evidence="4">Response regulator</fullName>
    </submittedName>
</protein>
<dbReference type="SMART" id="SM00448">
    <property type="entry name" value="REC"/>
    <property type="match status" value="1"/>
</dbReference>
<dbReference type="InterPro" id="IPR011006">
    <property type="entry name" value="CheY-like_superfamily"/>
</dbReference>
<dbReference type="Pfam" id="PF04397">
    <property type="entry name" value="LytTR"/>
    <property type="match status" value="1"/>
</dbReference>
<evidence type="ECO:0000256" key="1">
    <source>
        <dbReference type="PROSITE-ProRule" id="PRU00169"/>
    </source>
</evidence>
<dbReference type="SUPFAM" id="SSF52172">
    <property type="entry name" value="CheY-like"/>
    <property type="match status" value="1"/>
</dbReference>
<feature type="domain" description="Response regulatory" evidence="2">
    <location>
        <begin position="6"/>
        <end position="122"/>
    </location>
</feature>
<feature type="modified residue" description="4-aspartylphosphate" evidence="1">
    <location>
        <position position="60"/>
    </location>
</feature>
<dbReference type="InterPro" id="IPR046947">
    <property type="entry name" value="LytR-like"/>
</dbReference>
<dbReference type="OrthoDB" id="2168082at2"/>
<evidence type="ECO:0000313" key="4">
    <source>
        <dbReference type="EMBL" id="MTG97972.1"/>
    </source>
</evidence>
<dbReference type="EMBL" id="WMJX01000012">
    <property type="protein sequence ID" value="MTG97972.1"/>
    <property type="molecule type" value="Genomic_DNA"/>
</dbReference>
<proteinExistence type="predicted"/>
<feature type="domain" description="HTH LytTR-type" evidence="3">
    <location>
        <begin position="139"/>
        <end position="207"/>
    </location>
</feature>
<gene>
    <name evidence="4" type="ORF">GJV76_07425</name>
</gene>
<dbReference type="Gene3D" id="3.40.50.2300">
    <property type="match status" value="1"/>
</dbReference>
<evidence type="ECO:0000313" key="5">
    <source>
        <dbReference type="Proteomes" id="UP000438760"/>
    </source>
</evidence>
<accession>A0A6I3LP96</accession>
<keyword evidence="1" id="KW-0597">Phosphoprotein</keyword>
<organism evidence="4 5">
    <name type="scientific">Myroides albus</name>
    <dbReference type="NCBI Taxonomy" id="2562892"/>
    <lineage>
        <taxon>Bacteria</taxon>
        <taxon>Pseudomonadati</taxon>
        <taxon>Bacteroidota</taxon>
        <taxon>Flavobacteriia</taxon>
        <taxon>Flavobacteriales</taxon>
        <taxon>Flavobacteriaceae</taxon>
        <taxon>Myroides</taxon>
    </lineage>
</organism>
<name>A0A6I3LP96_9FLAO</name>
<comment type="caution">
    <text evidence="4">The sequence shown here is derived from an EMBL/GenBank/DDBJ whole genome shotgun (WGS) entry which is preliminary data.</text>
</comment>
<dbReference type="SMART" id="SM00850">
    <property type="entry name" value="LytTR"/>
    <property type="match status" value="1"/>
</dbReference>